<proteinExistence type="predicted"/>
<dbReference type="Pfam" id="PF13384">
    <property type="entry name" value="HTH_23"/>
    <property type="match status" value="1"/>
</dbReference>
<feature type="region of interest" description="Disordered" evidence="1">
    <location>
        <begin position="32"/>
        <end position="51"/>
    </location>
</feature>
<name>A0A1M3T0K3_ASPLC</name>
<dbReference type="Proteomes" id="UP000184063">
    <property type="component" value="Unassembled WGS sequence"/>
</dbReference>
<accession>A0A1M3T0K3</accession>
<reference evidence="3" key="1">
    <citation type="journal article" date="2017" name="Genome Biol.">
        <title>Comparative genomics reveals high biological diversity and specific adaptations in the industrially and medically important fungal genus Aspergillus.</title>
        <authorList>
            <person name="de Vries R.P."/>
            <person name="Riley R."/>
            <person name="Wiebenga A."/>
            <person name="Aguilar-Osorio G."/>
            <person name="Amillis S."/>
            <person name="Uchima C.A."/>
            <person name="Anderluh G."/>
            <person name="Asadollahi M."/>
            <person name="Askin M."/>
            <person name="Barry K."/>
            <person name="Battaglia E."/>
            <person name="Bayram O."/>
            <person name="Benocci T."/>
            <person name="Braus-Stromeyer S.A."/>
            <person name="Caldana C."/>
            <person name="Canovas D."/>
            <person name="Cerqueira G.C."/>
            <person name="Chen F."/>
            <person name="Chen W."/>
            <person name="Choi C."/>
            <person name="Clum A."/>
            <person name="Dos Santos R.A."/>
            <person name="Damasio A.R."/>
            <person name="Diallinas G."/>
            <person name="Emri T."/>
            <person name="Fekete E."/>
            <person name="Flipphi M."/>
            <person name="Freyberg S."/>
            <person name="Gallo A."/>
            <person name="Gournas C."/>
            <person name="Habgood R."/>
            <person name="Hainaut M."/>
            <person name="Harispe M.L."/>
            <person name="Henrissat B."/>
            <person name="Hilden K.S."/>
            <person name="Hope R."/>
            <person name="Hossain A."/>
            <person name="Karabika E."/>
            <person name="Karaffa L."/>
            <person name="Karanyi Z."/>
            <person name="Krasevec N."/>
            <person name="Kuo A."/>
            <person name="Kusch H."/>
            <person name="LaButti K."/>
            <person name="Lagendijk E.L."/>
            <person name="Lapidus A."/>
            <person name="Levasseur A."/>
            <person name="Lindquist E."/>
            <person name="Lipzen A."/>
            <person name="Logrieco A.F."/>
            <person name="MacCabe A."/>
            <person name="Maekelae M.R."/>
            <person name="Malavazi I."/>
            <person name="Melin P."/>
            <person name="Meyer V."/>
            <person name="Mielnichuk N."/>
            <person name="Miskei M."/>
            <person name="Molnar A.P."/>
            <person name="Mule G."/>
            <person name="Ngan C.Y."/>
            <person name="Orejas M."/>
            <person name="Orosz E."/>
            <person name="Ouedraogo J.P."/>
            <person name="Overkamp K.M."/>
            <person name="Park H.-S."/>
            <person name="Perrone G."/>
            <person name="Piumi F."/>
            <person name="Punt P.J."/>
            <person name="Ram A.F."/>
            <person name="Ramon A."/>
            <person name="Rauscher S."/>
            <person name="Record E."/>
            <person name="Riano-Pachon D.M."/>
            <person name="Robert V."/>
            <person name="Roehrig J."/>
            <person name="Ruller R."/>
            <person name="Salamov A."/>
            <person name="Salih N.S."/>
            <person name="Samson R.A."/>
            <person name="Sandor E."/>
            <person name="Sanguinetti M."/>
            <person name="Schuetze T."/>
            <person name="Sepcic K."/>
            <person name="Shelest E."/>
            <person name="Sherlock G."/>
            <person name="Sophianopoulou V."/>
            <person name="Squina F.M."/>
            <person name="Sun H."/>
            <person name="Susca A."/>
            <person name="Todd R.B."/>
            <person name="Tsang A."/>
            <person name="Unkles S.E."/>
            <person name="van de Wiele N."/>
            <person name="van Rossen-Uffink D."/>
            <person name="Oliveira J.V."/>
            <person name="Vesth T.C."/>
            <person name="Visser J."/>
            <person name="Yu J.-H."/>
            <person name="Zhou M."/>
            <person name="Andersen M.R."/>
            <person name="Archer D.B."/>
            <person name="Baker S.E."/>
            <person name="Benoit I."/>
            <person name="Brakhage A.A."/>
            <person name="Braus G.H."/>
            <person name="Fischer R."/>
            <person name="Frisvad J.C."/>
            <person name="Goldman G.H."/>
            <person name="Houbraken J."/>
            <person name="Oakley B."/>
            <person name="Pocsi I."/>
            <person name="Scazzocchio C."/>
            <person name="Seiboth B."/>
            <person name="vanKuyk P.A."/>
            <person name="Wortman J."/>
            <person name="Dyer P.S."/>
            <person name="Grigoriev I.V."/>
        </authorList>
    </citation>
    <scope>NUCLEOTIDE SEQUENCE [LARGE SCALE GENOMIC DNA]</scope>
    <source>
        <strain evidence="3">CBS 106.47</strain>
    </source>
</reference>
<protein>
    <submittedName>
        <fullName evidence="2">Uncharacterized protein</fullName>
    </submittedName>
</protein>
<gene>
    <name evidence="2" type="ORF">ASPFODRAFT_461829</name>
</gene>
<evidence type="ECO:0000313" key="2">
    <source>
        <dbReference type="EMBL" id="OJZ80272.1"/>
    </source>
</evidence>
<evidence type="ECO:0000313" key="3">
    <source>
        <dbReference type="Proteomes" id="UP000184063"/>
    </source>
</evidence>
<dbReference type="EMBL" id="KV878257">
    <property type="protein sequence ID" value="OJZ80272.1"/>
    <property type="molecule type" value="Genomic_DNA"/>
</dbReference>
<dbReference type="AlphaFoldDB" id="A0A1M3T0K3"/>
<sequence>MALEICSLPLSTPVDPGVFLVWWRDAGNRILEAMPSTPEPTSPKSTKSERLDRDDRIRILTHRDAGFTYEQIVDQLQISYRQVQYTCQNQQATPRKQEAVHQSSQIKKLIKLYNGYQVENVHAVYYSIVLLKSFNFLLDQQL</sequence>
<dbReference type="VEuPathDB" id="FungiDB:ASPFODRAFT_461829"/>
<organism evidence="2 3">
    <name type="scientific">Aspergillus luchuensis (strain CBS 106.47)</name>
    <dbReference type="NCBI Taxonomy" id="1137211"/>
    <lineage>
        <taxon>Eukaryota</taxon>
        <taxon>Fungi</taxon>
        <taxon>Dikarya</taxon>
        <taxon>Ascomycota</taxon>
        <taxon>Pezizomycotina</taxon>
        <taxon>Eurotiomycetes</taxon>
        <taxon>Eurotiomycetidae</taxon>
        <taxon>Eurotiales</taxon>
        <taxon>Aspergillaceae</taxon>
        <taxon>Aspergillus</taxon>
        <taxon>Aspergillus subgen. Circumdati</taxon>
    </lineage>
</organism>
<evidence type="ECO:0000256" key="1">
    <source>
        <dbReference type="SAM" id="MobiDB-lite"/>
    </source>
</evidence>